<feature type="transmembrane region" description="Helical" evidence="2">
    <location>
        <begin position="179"/>
        <end position="197"/>
    </location>
</feature>
<keyword evidence="2" id="KW-0472">Membrane</keyword>
<dbReference type="Gene3D" id="3.40.50.300">
    <property type="entry name" value="P-loop containing nucleotide triphosphate hydrolases"/>
    <property type="match status" value="1"/>
</dbReference>
<keyword evidence="2" id="KW-0812">Transmembrane</keyword>
<feature type="compositionally biased region" description="Polar residues" evidence="1">
    <location>
        <begin position="382"/>
        <end position="394"/>
    </location>
</feature>
<evidence type="ECO:0000313" key="5">
    <source>
        <dbReference type="Proteomes" id="UP001617669"/>
    </source>
</evidence>
<keyword evidence="5" id="KW-1185">Reference proteome</keyword>
<keyword evidence="2" id="KW-1133">Transmembrane helix</keyword>
<accession>A0ABW8GQ37</accession>
<dbReference type="EMBL" id="JBIWXY010000002">
    <property type="protein sequence ID" value="MFJ5447003.1"/>
    <property type="molecule type" value="Genomic_DNA"/>
</dbReference>
<feature type="compositionally biased region" description="Basic and acidic residues" evidence="1">
    <location>
        <begin position="366"/>
        <end position="381"/>
    </location>
</feature>
<feature type="domain" description="Zona occludens toxin N-terminal" evidence="3">
    <location>
        <begin position="37"/>
        <end position="166"/>
    </location>
</feature>
<evidence type="ECO:0000313" key="4">
    <source>
        <dbReference type="EMBL" id="MFJ5447003.1"/>
    </source>
</evidence>
<evidence type="ECO:0000256" key="1">
    <source>
        <dbReference type="SAM" id="MobiDB-lite"/>
    </source>
</evidence>
<organism evidence="4 5">
    <name type="scientific">Methylobacillus methanolivorans</name>
    <dbReference type="NCBI Taxonomy" id="1848927"/>
    <lineage>
        <taxon>Bacteria</taxon>
        <taxon>Pseudomonadati</taxon>
        <taxon>Pseudomonadota</taxon>
        <taxon>Betaproteobacteria</taxon>
        <taxon>Nitrosomonadales</taxon>
        <taxon>Methylophilaceae</taxon>
        <taxon>Methylobacillus</taxon>
    </lineage>
</organism>
<proteinExistence type="predicted"/>
<dbReference type="SUPFAM" id="SSF52540">
    <property type="entry name" value="P-loop containing nucleoside triphosphate hydrolases"/>
    <property type="match status" value="1"/>
</dbReference>
<name>A0ABW8GQ37_9PROT</name>
<dbReference type="Proteomes" id="UP001617669">
    <property type="component" value="Unassembled WGS sequence"/>
</dbReference>
<comment type="caution">
    <text evidence="4">The sequence shown here is derived from an EMBL/GenBank/DDBJ whole genome shotgun (WGS) entry which is preliminary data.</text>
</comment>
<dbReference type="InterPro" id="IPR008900">
    <property type="entry name" value="Zot_N"/>
</dbReference>
<evidence type="ECO:0000259" key="3">
    <source>
        <dbReference type="Pfam" id="PF05707"/>
    </source>
</evidence>
<sequence length="394" mass="44751">MITLITGLPGSGKSLFTLKTIKDMADQEMRPVFYHGIPELTLDWQKMEKGEDWTECPQGAIIVIDECQTTFRPRANGAAVPKYVSQLEVHRHSGHDLFLITQHPMLLDGNVRRLVGRHFHVVRFYGFQKSTIHEFQSVRENVKSLKGSIEKHFVYPKEVFGWYKSADLHTVKKRIPARLVLVVLMPILFIGVAWYAMKTINGFTDHHTPENLEEQTEKVVNPTGQPYAPARQYVKEEPTWLEARQERVPGLPYTAPVYDKLTEPITVPVPAACVDFRGQCKCYSQQGTPVATPEYLCKQIIQGGMFVDFNPGQSANDLSQQAERERLLADRQRQEELARRDLERAASEARQGETVAPASVDVRQPQADEVRSPSKIARERTAASQWAFNPNQSN</sequence>
<protein>
    <submittedName>
        <fullName evidence="4">Zonular occludens toxin domain-containing protein</fullName>
    </submittedName>
</protein>
<gene>
    <name evidence="4" type="ORF">ACIKP9_12245</name>
</gene>
<feature type="compositionally biased region" description="Basic and acidic residues" evidence="1">
    <location>
        <begin position="342"/>
        <end position="351"/>
    </location>
</feature>
<dbReference type="Pfam" id="PF05707">
    <property type="entry name" value="Zot"/>
    <property type="match status" value="1"/>
</dbReference>
<reference evidence="4 5" key="1">
    <citation type="submission" date="2024-11" db="EMBL/GenBank/DDBJ databases">
        <authorList>
            <person name="Kaparullina E.N."/>
            <person name="Delegan Y.A."/>
            <person name="Doronina N.V."/>
        </authorList>
    </citation>
    <scope>NUCLEOTIDE SEQUENCE [LARGE SCALE GENOMIC DNA]</scope>
    <source>
        <strain evidence="4 5">7sh_L</strain>
    </source>
</reference>
<feature type="region of interest" description="Disordered" evidence="1">
    <location>
        <begin position="342"/>
        <end position="394"/>
    </location>
</feature>
<dbReference type="InterPro" id="IPR027417">
    <property type="entry name" value="P-loop_NTPase"/>
</dbReference>
<evidence type="ECO:0000256" key="2">
    <source>
        <dbReference type="SAM" id="Phobius"/>
    </source>
</evidence>
<dbReference type="RefSeq" id="WP_400883309.1">
    <property type="nucleotide sequence ID" value="NZ_JBIWXY010000002.1"/>
</dbReference>